<evidence type="ECO:0000256" key="1">
    <source>
        <dbReference type="ARBA" id="ARBA00022603"/>
    </source>
</evidence>
<dbReference type="SUPFAM" id="SSF82282">
    <property type="entry name" value="Homocysteine S-methyltransferase"/>
    <property type="match status" value="1"/>
</dbReference>
<protein>
    <submittedName>
        <fullName evidence="7">Unplaced genomic scaffold scaffold_276, whole genome shotgun sequence</fullName>
    </submittedName>
</protein>
<comment type="cofactor">
    <cofactor evidence="5">
        <name>Zn(2+)</name>
        <dbReference type="ChEBI" id="CHEBI:29105"/>
    </cofactor>
</comment>
<keyword evidence="4 5" id="KW-0862">Zinc</keyword>
<evidence type="ECO:0000256" key="3">
    <source>
        <dbReference type="ARBA" id="ARBA00022723"/>
    </source>
</evidence>
<dbReference type="STRING" id="930991.A0A0D0E247"/>
<evidence type="ECO:0000256" key="2">
    <source>
        <dbReference type="ARBA" id="ARBA00022679"/>
    </source>
</evidence>
<dbReference type="PROSITE" id="PS50970">
    <property type="entry name" value="HCY"/>
    <property type="match status" value="1"/>
</dbReference>
<evidence type="ECO:0000313" key="7">
    <source>
        <dbReference type="EMBL" id="KIK94559.1"/>
    </source>
</evidence>
<dbReference type="GO" id="GO:0033528">
    <property type="term" value="P:S-methylmethionine cycle"/>
    <property type="evidence" value="ECO:0007669"/>
    <property type="project" value="TreeGrafter"/>
</dbReference>
<keyword evidence="8" id="KW-1185">Reference proteome</keyword>
<dbReference type="Gene3D" id="3.20.20.330">
    <property type="entry name" value="Homocysteine-binding-like domain"/>
    <property type="match status" value="1"/>
</dbReference>
<keyword evidence="2 5" id="KW-0808">Transferase</keyword>
<feature type="binding site" evidence="5">
    <location>
        <position position="345"/>
    </location>
    <ligand>
        <name>Zn(2+)</name>
        <dbReference type="ChEBI" id="CHEBI:29105"/>
    </ligand>
</feature>
<proteinExistence type="predicted"/>
<dbReference type="GO" id="GO:0046872">
    <property type="term" value="F:metal ion binding"/>
    <property type="evidence" value="ECO:0007669"/>
    <property type="project" value="UniProtKB-KW"/>
</dbReference>
<dbReference type="PANTHER" id="PTHR46015:SF1">
    <property type="entry name" value="HOMOCYSTEINE S-METHYLTRANSFERASE-LIKE ISOFORM 1"/>
    <property type="match status" value="1"/>
</dbReference>
<evidence type="ECO:0000256" key="4">
    <source>
        <dbReference type="ARBA" id="ARBA00022833"/>
    </source>
</evidence>
<reference evidence="8" key="2">
    <citation type="submission" date="2015-01" db="EMBL/GenBank/DDBJ databases">
        <title>Evolutionary Origins and Diversification of the Mycorrhizal Mutualists.</title>
        <authorList>
            <consortium name="DOE Joint Genome Institute"/>
            <consortium name="Mycorrhizal Genomics Consortium"/>
            <person name="Kohler A."/>
            <person name="Kuo A."/>
            <person name="Nagy L.G."/>
            <person name="Floudas D."/>
            <person name="Copeland A."/>
            <person name="Barry K.W."/>
            <person name="Cichocki N."/>
            <person name="Veneault-Fourrey C."/>
            <person name="LaButti K."/>
            <person name="Lindquist E.A."/>
            <person name="Lipzen A."/>
            <person name="Lundell T."/>
            <person name="Morin E."/>
            <person name="Murat C."/>
            <person name="Riley R."/>
            <person name="Ohm R."/>
            <person name="Sun H."/>
            <person name="Tunlid A."/>
            <person name="Henrissat B."/>
            <person name="Grigoriev I.V."/>
            <person name="Hibbett D.S."/>
            <person name="Martin F."/>
        </authorList>
    </citation>
    <scope>NUCLEOTIDE SEQUENCE [LARGE SCALE GENOMIC DNA]</scope>
    <source>
        <strain evidence="8">Ve08.2h10</strain>
    </source>
</reference>
<dbReference type="GO" id="GO:0032259">
    <property type="term" value="P:methylation"/>
    <property type="evidence" value="ECO:0007669"/>
    <property type="project" value="UniProtKB-KW"/>
</dbReference>
<dbReference type="GO" id="GO:0009086">
    <property type="term" value="P:methionine biosynthetic process"/>
    <property type="evidence" value="ECO:0007669"/>
    <property type="project" value="TreeGrafter"/>
</dbReference>
<dbReference type="PANTHER" id="PTHR46015">
    <property type="entry name" value="ZGC:172121"/>
    <property type="match status" value="1"/>
</dbReference>
<accession>A0A0D0E247</accession>
<keyword evidence="3 5" id="KW-0479">Metal-binding</keyword>
<dbReference type="EMBL" id="KN825098">
    <property type="protein sequence ID" value="KIK94559.1"/>
    <property type="molecule type" value="Genomic_DNA"/>
</dbReference>
<evidence type="ECO:0000259" key="6">
    <source>
        <dbReference type="PROSITE" id="PS50970"/>
    </source>
</evidence>
<gene>
    <name evidence="7" type="ORF">PAXRUDRAFT_142580</name>
</gene>
<sequence length="367" mass="39905">MNLADGGLGSTLEDCLDLKISHTPLWSTRAATDDEKSAKLVEAHLLFLRAGARTLLTSTYQAAFNTFEREGYSRAEALKIMSKAVTIAAQARSQFHAENANVQPHQIRIALSLGTFGSTVVPMQDFGGVFPPPYGPKAYSDTEENTNTFGNDTEGEEKSIQALANFHAERLIAYTEMSDTWDLIDCVAFETIPVAREITAIRRAVTVVTALLQEKGMRMKPWWITAVFPEGQYPEPRFPEGGRISANEVAALMIQDEAVDGQGRPLATPSGIGVNCTAVKYLQELLDQFKQACGQTIGEGNEWPWLIIKPNGASGVRDGWADSMMMLLEKVQGQGWRGMVVGGCCKAGPDDVGRLASNLHSANFAST</sequence>
<dbReference type="AlphaFoldDB" id="A0A0D0E247"/>
<feature type="binding site" evidence="5">
    <location>
        <position position="344"/>
    </location>
    <ligand>
        <name>Zn(2+)</name>
        <dbReference type="ChEBI" id="CHEBI:29105"/>
    </ligand>
</feature>
<dbReference type="InParanoid" id="A0A0D0E247"/>
<dbReference type="GO" id="GO:0008898">
    <property type="term" value="F:S-adenosylmethionine-homocysteine S-methyltransferase activity"/>
    <property type="evidence" value="ECO:0007669"/>
    <property type="project" value="TreeGrafter"/>
</dbReference>
<feature type="binding site" evidence="5">
    <location>
        <position position="276"/>
    </location>
    <ligand>
        <name>Zn(2+)</name>
        <dbReference type="ChEBI" id="CHEBI:29105"/>
    </ligand>
</feature>
<name>A0A0D0E247_9AGAM</name>
<feature type="domain" description="Hcy-binding" evidence="6">
    <location>
        <begin position="1"/>
        <end position="359"/>
    </location>
</feature>
<evidence type="ECO:0000313" key="8">
    <source>
        <dbReference type="Proteomes" id="UP000054538"/>
    </source>
</evidence>
<dbReference type="OrthoDB" id="261426at2759"/>
<dbReference type="Proteomes" id="UP000054538">
    <property type="component" value="Unassembled WGS sequence"/>
</dbReference>
<dbReference type="InterPro" id="IPR051486">
    <property type="entry name" value="Hcy_S-methyltransferase"/>
</dbReference>
<keyword evidence="1 5" id="KW-0489">Methyltransferase</keyword>
<reference evidence="7 8" key="1">
    <citation type="submission" date="2014-04" db="EMBL/GenBank/DDBJ databases">
        <authorList>
            <consortium name="DOE Joint Genome Institute"/>
            <person name="Kuo A."/>
            <person name="Kohler A."/>
            <person name="Jargeat P."/>
            <person name="Nagy L.G."/>
            <person name="Floudas D."/>
            <person name="Copeland A."/>
            <person name="Barry K.W."/>
            <person name="Cichocki N."/>
            <person name="Veneault-Fourrey C."/>
            <person name="LaButti K."/>
            <person name="Lindquist E.A."/>
            <person name="Lipzen A."/>
            <person name="Lundell T."/>
            <person name="Morin E."/>
            <person name="Murat C."/>
            <person name="Sun H."/>
            <person name="Tunlid A."/>
            <person name="Henrissat B."/>
            <person name="Grigoriev I.V."/>
            <person name="Hibbett D.S."/>
            <person name="Martin F."/>
            <person name="Nordberg H.P."/>
            <person name="Cantor M.N."/>
            <person name="Hua S.X."/>
        </authorList>
    </citation>
    <scope>NUCLEOTIDE SEQUENCE [LARGE SCALE GENOMIC DNA]</scope>
    <source>
        <strain evidence="7 8">Ve08.2h10</strain>
    </source>
</reference>
<dbReference type="HOGENOM" id="CLU_004914_3_2_1"/>
<organism evidence="7 8">
    <name type="scientific">Paxillus rubicundulus Ve08.2h10</name>
    <dbReference type="NCBI Taxonomy" id="930991"/>
    <lineage>
        <taxon>Eukaryota</taxon>
        <taxon>Fungi</taxon>
        <taxon>Dikarya</taxon>
        <taxon>Basidiomycota</taxon>
        <taxon>Agaricomycotina</taxon>
        <taxon>Agaricomycetes</taxon>
        <taxon>Agaricomycetidae</taxon>
        <taxon>Boletales</taxon>
        <taxon>Paxilineae</taxon>
        <taxon>Paxillaceae</taxon>
        <taxon>Paxillus</taxon>
    </lineage>
</organism>
<dbReference type="InterPro" id="IPR003726">
    <property type="entry name" value="HCY_dom"/>
</dbReference>
<evidence type="ECO:0000256" key="5">
    <source>
        <dbReference type="PROSITE-ProRule" id="PRU00333"/>
    </source>
</evidence>
<dbReference type="Pfam" id="PF02574">
    <property type="entry name" value="S-methyl_trans"/>
    <property type="match status" value="1"/>
</dbReference>
<dbReference type="InterPro" id="IPR036589">
    <property type="entry name" value="HCY_dom_sf"/>
</dbReference>